<evidence type="ECO:0000313" key="3">
    <source>
        <dbReference type="EMBL" id="KAK2568013.1"/>
    </source>
</evidence>
<keyword evidence="4" id="KW-1185">Reference proteome</keyword>
<comment type="caution">
    <text evidence="3">The sequence shown here is derived from an EMBL/GenBank/DDBJ whole genome shotgun (WGS) entry which is preliminary data.</text>
</comment>
<sequence>MAQYHLRSLPSRDYAAMHAGDELNENEEFHDSFDFPQETAPPGISSGNPSGQCSSPLARNRGPIDSQDDIAELTAAIAQAQAENDELERRAEVTKLKAELHALRKRNAHLQSQTARVEAISTVPTGRVAAREPSVTINQLRADPVLTERVSAEIDRLGLSSSDSEDEGVASNTKKHSRGKKLRSGKTAKLTSRVIFPQLWPHSYLSLAYVSKDRNYDELTLAEFAAGYASILQLKTLPPEERTARLDHFMVLMYLVTQFAWPAVREFHAAVLFEIECGRARWGDSFAHLESRLLRATGKPVSNTSPLRQSNAVLFCRDFQTGKCTHTKDHYGMIRNERKWLQHICAKCWTSSRTIARHTEFSENCPGLSASTLRAPLELPTSTST</sequence>
<evidence type="ECO:0000313" key="4">
    <source>
        <dbReference type="Proteomes" id="UP001249851"/>
    </source>
</evidence>
<feature type="compositionally biased region" description="Polar residues" evidence="2">
    <location>
        <begin position="45"/>
        <end position="57"/>
    </location>
</feature>
<feature type="coiled-coil region" evidence="1">
    <location>
        <begin position="70"/>
        <end position="113"/>
    </location>
</feature>
<proteinExistence type="predicted"/>
<feature type="region of interest" description="Disordered" evidence="2">
    <location>
        <begin position="157"/>
        <end position="183"/>
    </location>
</feature>
<reference evidence="3" key="1">
    <citation type="journal article" date="2023" name="G3 (Bethesda)">
        <title>Whole genome assembly and annotation of the endangered Caribbean coral Acropora cervicornis.</title>
        <authorList>
            <person name="Selwyn J.D."/>
            <person name="Vollmer S.V."/>
        </authorList>
    </citation>
    <scope>NUCLEOTIDE SEQUENCE</scope>
    <source>
        <strain evidence="3">K2</strain>
    </source>
</reference>
<keyword evidence="1" id="KW-0175">Coiled coil</keyword>
<dbReference type="EMBL" id="JARQWQ010000013">
    <property type="protein sequence ID" value="KAK2568013.1"/>
    <property type="molecule type" value="Genomic_DNA"/>
</dbReference>
<feature type="compositionally biased region" description="Basic residues" evidence="2">
    <location>
        <begin position="173"/>
        <end position="183"/>
    </location>
</feature>
<gene>
    <name evidence="3" type="ORF">P5673_007921</name>
</gene>
<accession>A0AAD9QVA3</accession>
<dbReference type="Proteomes" id="UP001249851">
    <property type="component" value="Unassembled WGS sequence"/>
</dbReference>
<feature type="region of interest" description="Disordered" evidence="2">
    <location>
        <begin position="1"/>
        <end position="64"/>
    </location>
</feature>
<name>A0AAD9QVA3_ACRCE</name>
<protein>
    <submittedName>
        <fullName evidence="3">Espin-like protein</fullName>
    </submittedName>
</protein>
<evidence type="ECO:0000256" key="2">
    <source>
        <dbReference type="SAM" id="MobiDB-lite"/>
    </source>
</evidence>
<dbReference type="AlphaFoldDB" id="A0AAD9QVA3"/>
<organism evidence="3 4">
    <name type="scientific">Acropora cervicornis</name>
    <name type="common">Staghorn coral</name>
    <dbReference type="NCBI Taxonomy" id="6130"/>
    <lineage>
        <taxon>Eukaryota</taxon>
        <taxon>Metazoa</taxon>
        <taxon>Cnidaria</taxon>
        <taxon>Anthozoa</taxon>
        <taxon>Hexacorallia</taxon>
        <taxon>Scleractinia</taxon>
        <taxon>Astrocoeniina</taxon>
        <taxon>Acroporidae</taxon>
        <taxon>Acropora</taxon>
    </lineage>
</organism>
<reference evidence="3" key="2">
    <citation type="journal article" date="2023" name="Science">
        <title>Genomic signatures of disease resistance in endangered staghorn corals.</title>
        <authorList>
            <person name="Vollmer S.V."/>
            <person name="Selwyn J.D."/>
            <person name="Despard B.A."/>
            <person name="Roesel C.L."/>
        </authorList>
    </citation>
    <scope>NUCLEOTIDE SEQUENCE</scope>
    <source>
        <strain evidence="3">K2</strain>
    </source>
</reference>
<evidence type="ECO:0000256" key="1">
    <source>
        <dbReference type="SAM" id="Coils"/>
    </source>
</evidence>